<keyword evidence="2" id="KW-0378">Hydrolase</keyword>
<dbReference type="SMART" id="SM00641">
    <property type="entry name" value="Glyco_25"/>
    <property type="match status" value="1"/>
</dbReference>
<evidence type="ECO:0000313" key="5">
    <source>
        <dbReference type="EMBL" id="SDH20568.1"/>
    </source>
</evidence>
<sequence length="285" mass="31315">MQTLSIGSTGSEVLMLQRALSFLNYSLAIDGNFGPGTRAAVIQFQTDHQLSADGIAGPATWTVLDNLVPQGMDISHFNSNINWSQLSSHIQFVYCKASQGAGFKDQTLAHNMATIRQQKLIFGAYHFLTFQDSAAVQMQNFLSCGIDFTAPGTLPPVLDIEWQVGSNDAQSQAMNQYILQNKDACVQLIQDCLNQLSVATGRTPMIYTAKSFWSEYFNGVTFPNYPLWVPSYQSKPPGLFGSWQEYTFWQYSGAGVVTGVAGQVDQDLFNGDKTALNAFALITNI</sequence>
<evidence type="ECO:0000256" key="2">
    <source>
        <dbReference type="ARBA" id="ARBA00022801"/>
    </source>
</evidence>
<dbReference type="SUPFAM" id="SSF51445">
    <property type="entry name" value="(Trans)glycosidases"/>
    <property type="match status" value="1"/>
</dbReference>
<dbReference type="Gene3D" id="1.10.101.10">
    <property type="entry name" value="PGBD-like superfamily/PGBD"/>
    <property type="match status" value="1"/>
</dbReference>
<evidence type="ECO:0000259" key="4">
    <source>
        <dbReference type="Pfam" id="PF01471"/>
    </source>
</evidence>
<dbReference type="RefSeq" id="WP_090502859.1">
    <property type="nucleotide sequence ID" value="NZ_FNCH01000019.1"/>
</dbReference>
<dbReference type="InterPro" id="IPR002053">
    <property type="entry name" value="Glyco_hydro_25"/>
</dbReference>
<dbReference type="Pfam" id="PF01471">
    <property type="entry name" value="PG_binding_1"/>
    <property type="match status" value="1"/>
</dbReference>
<keyword evidence="6" id="KW-1185">Reference proteome</keyword>
<dbReference type="InterPro" id="IPR002477">
    <property type="entry name" value="Peptidoglycan-bd-like"/>
</dbReference>
<proteinExistence type="inferred from homology"/>
<dbReference type="InterPro" id="IPR018077">
    <property type="entry name" value="Glyco_hydro_fam25_subgr"/>
</dbReference>
<feature type="domain" description="Peptidoglycan binding-like" evidence="4">
    <location>
        <begin position="9"/>
        <end position="64"/>
    </location>
</feature>
<gene>
    <name evidence="5" type="ORF">SAMN05421827_11916</name>
</gene>
<dbReference type="GO" id="GO:0016052">
    <property type="term" value="P:carbohydrate catabolic process"/>
    <property type="evidence" value="ECO:0007669"/>
    <property type="project" value="TreeGrafter"/>
</dbReference>
<accession>A0A1G8AHY5</accession>
<dbReference type="Proteomes" id="UP000199643">
    <property type="component" value="Unassembled WGS sequence"/>
</dbReference>
<dbReference type="GO" id="GO:0016998">
    <property type="term" value="P:cell wall macromolecule catabolic process"/>
    <property type="evidence" value="ECO:0007669"/>
    <property type="project" value="InterPro"/>
</dbReference>
<dbReference type="STRING" id="405671.SAMN05421827_11916"/>
<dbReference type="OrthoDB" id="9812621at2"/>
<evidence type="ECO:0000256" key="3">
    <source>
        <dbReference type="ARBA" id="ARBA00023295"/>
    </source>
</evidence>
<dbReference type="GO" id="GO:0009253">
    <property type="term" value="P:peptidoglycan catabolic process"/>
    <property type="evidence" value="ECO:0007669"/>
    <property type="project" value="InterPro"/>
</dbReference>
<name>A0A1G8AHY5_9SPHI</name>
<protein>
    <submittedName>
        <fullName evidence="5">Lysozyme</fullName>
    </submittedName>
</protein>
<dbReference type="InterPro" id="IPR036366">
    <property type="entry name" value="PGBDSf"/>
</dbReference>
<evidence type="ECO:0000256" key="1">
    <source>
        <dbReference type="ARBA" id="ARBA00010646"/>
    </source>
</evidence>
<dbReference type="EMBL" id="FNCH01000019">
    <property type="protein sequence ID" value="SDH20568.1"/>
    <property type="molecule type" value="Genomic_DNA"/>
</dbReference>
<dbReference type="PANTHER" id="PTHR34135:SF2">
    <property type="entry name" value="LYSOZYME"/>
    <property type="match status" value="1"/>
</dbReference>
<dbReference type="InterPro" id="IPR017853">
    <property type="entry name" value="GH"/>
</dbReference>
<evidence type="ECO:0000313" key="6">
    <source>
        <dbReference type="Proteomes" id="UP000199643"/>
    </source>
</evidence>
<dbReference type="Pfam" id="PF01183">
    <property type="entry name" value="Glyco_hydro_25"/>
    <property type="match status" value="1"/>
</dbReference>
<dbReference type="SUPFAM" id="SSF47090">
    <property type="entry name" value="PGBD-like"/>
    <property type="match status" value="1"/>
</dbReference>
<organism evidence="5 6">
    <name type="scientific">Pedobacter terrae</name>
    <dbReference type="NCBI Taxonomy" id="405671"/>
    <lineage>
        <taxon>Bacteria</taxon>
        <taxon>Pseudomonadati</taxon>
        <taxon>Bacteroidota</taxon>
        <taxon>Sphingobacteriia</taxon>
        <taxon>Sphingobacteriales</taxon>
        <taxon>Sphingobacteriaceae</taxon>
        <taxon>Pedobacter</taxon>
    </lineage>
</organism>
<dbReference type="PROSITE" id="PS51904">
    <property type="entry name" value="GLYCOSYL_HYDROL_F25_2"/>
    <property type="match status" value="1"/>
</dbReference>
<dbReference type="Gene3D" id="3.20.20.80">
    <property type="entry name" value="Glycosidases"/>
    <property type="match status" value="1"/>
</dbReference>
<comment type="similarity">
    <text evidence="1">Belongs to the glycosyl hydrolase 25 family.</text>
</comment>
<keyword evidence="3" id="KW-0326">Glycosidase</keyword>
<dbReference type="InterPro" id="IPR036365">
    <property type="entry name" value="PGBD-like_sf"/>
</dbReference>
<dbReference type="GO" id="GO:0003796">
    <property type="term" value="F:lysozyme activity"/>
    <property type="evidence" value="ECO:0007669"/>
    <property type="project" value="InterPro"/>
</dbReference>
<dbReference type="AlphaFoldDB" id="A0A1G8AHY5"/>
<dbReference type="PANTHER" id="PTHR34135">
    <property type="entry name" value="LYSOZYME"/>
    <property type="match status" value="1"/>
</dbReference>
<reference evidence="6" key="1">
    <citation type="submission" date="2016-10" db="EMBL/GenBank/DDBJ databases">
        <authorList>
            <person name="Varghese N."/>
            <person name="Submissions S."/>
        </authorList>
    </citation>
    <scope>NUCLEOTIDE SEQUENCE [LARGE SCALE GENOMIC DNA]</scope>
    <source>
        <strain evidence="6">DSM 17933</strain>
    </source>
</reference>